<evidence type="ECO:0000256" key="2">
    <source>
        <dbReference type="ARBA" id="ARBA00008392"/>
    </source>
</evidence>
<dbReference type="GO" id="GO:0046512">
    <property type="term" value="P:sphingosine biosynthetic process"/>
    <property type="evidence" value="ECO:0007669"/>
    <property type="project" value="TreeGrafter"/>
</dbReference>
<sequence length="502" mass="54980">MALPIYILLLAIIACHRMSKSPPVLRSSSLLFRSKRKPDTKIEAHSRIPLYNRITTLISFGILIITGLLRDLFGKWLYPAHYQTLTTHNGYAPLSPGFDNFYLRRLHARMEDCFERVTSGVPGRHITLVDGANGLPTTTLNLSSYNYLGFAESEGPCASLVAASIQTCGIASASSRAEVGTHNLHVEVEALVASYVGKEDCMVSSMGFATNADIFPVLVDARCLVISDELNHASIRFGTRLSGATLATFQHNDLRDLETKLREAACSHVPWKKVLVVVEGLYSMEGTLCHLPDLIALKRRYKFYLFIDEAHSIGAIGPSGRGICDHYNVDPADVDILMGTFTKSFGAVGGYIAANRAVIQKLRATNPGSIYSEAPAPAILAQILASIRIVSSGQGDRRLKQLLSNSRYLRRGLKRLGYIVFGDDDSPVVPALLLNPAKMPAFSREMLRRKISVVVVGFPGTPLLLSRIRFCVSATHTQEDLDYVLSACAELGGILQLRLCQT</sequence>
<dbReference type="OrthoDB" id="65434at2759"/>
<evidence type="ECO:0000259" key="8">
    <source>
        <dbReference type="Pfam" id="PF00155"/>
    </source>
</evidence>
<reference evidence="9 10" key="1">
    <citation type="submission" date="2017-12" db="EMBL/GenBank/DDBJ databases">
        <authorList>
            <consortium name="DOE Joint Genome Institute"/>
            <person name="Haridas S."/>
            <person name="Kjaerbolling I."/>
            <person name="Vesth T.C."/>
            <person name="Frisvad J.C."/>
            <person name="Nybo J.L."/>
            <person name="Theobald S."/>
            <person name="Kuo A."/>
            <person name="Bowyer P."/>
            <person name="Matsuda Y."/>
            <person name="Mondo S."/>
            <person name="Lyhne E.K."/>
            <person name="Kogle M.E."/>
            <person name="Clum A."/>
            <person name="Lipzen A."/>
            <person name="Salamov A."/>
            <person name="Ngan C.Y."/>
            <person name="Daum C."/>
            <person name="Chiniquy J."/>
            <person name="Barry K."/>
            <person name="LaButti K."/>
            <person name="Simmons B.A."/>
            <person name="Magnuson J.K."/>
            <person name="Mortensen U.H."/>
            <person name="Larsen T.O."/>
            <person name="Grigoriev I.V."/>
            <person name="Baker S.E."/>
            <person name="Andersen M.R."/>
            <person name="Nordberg H.P."/>
            <person name="Cantor M.N."/>
            <person name="Hua S.X."/>
        </authorList>
    </citation>
    <scope>NUCLEOTIDE SEQUENCE [LARGE SCALE GENOMIC DNA]</scope>
    <source>
        <strain evidence="9 10">CBS 102.13</strain>
    </source>
</reference>
<organism evidence="9 10">
    <name type="scientific">Aspergillus candidus</name>
    <dbReference type="NCBI Taxonomy" id="41067"/>
    <lineage>
        <taxon>Eukaryota</taxon>
        <taxon>Fungi</taxon>
        <taxon>Dikarya</taxon>
        <taxon>Ascomycota</taxon>
        <taxon>Pezizomycotina</taxon>
        <taxon>Eurotiomycetes</taxon>
        <taxon>Eurotiomycetidae</taxon>
        <taxon>Eurotiales</taxon>
        <taxon>Aspergillaceae</taxon>
        <taxon>Aspergillus</taxon>
        <taxon>Aspergillus subgen. Circumdati</taxon>
    </lineage>
</organism>
<dbReference type="RefSeq" id="XP_024674484.1">
    <property type="nucleotide sequence ID" value="XM_024814847.1"/>
</dbReference>
<dbReference type="EMBL" id="KZ559124">
    <property type="protein sequence ID" value="PLB40472.1"/>
    <property type="molecule type" value="Genomic_DNA"/>
</dbReference>
<dbReference type="EC" id="2.3.1.50" evidence="3"/>
<comment type="cofactor">
    <cofactor evidence="1 7">
        <name>pyridoxal 5'-phosphate</name>
        <dbReference type="ChEBI" id="CHEBI:597326"/>
    </cofactor>
</comment>
<dbReference type="PANTHER" id="PTHR13693:SF3">
    <property type="entry name" value="LD36009P"/>
    <property type="match status" value="1"/>
</dbReference>
<evidence type="ECO:0000256" key="7">
    <source>
        <dbReference type="RuleBase" id="RU003693"/>
    </source>
</evidence>
<proteinExistence type="inferred from homology"/>
<dbReference type="InterPro" id="IPR015422">
    <property type="entry name" value="PyrdxlP-dep_Trfase_small"/>
</dbReference>
<evidence type="ECO:0000313" key="9">
    <source>
        <dbReference type="EMBL" id="PLB40472.1"/>
    </source>
</evidence>
<comment type="catalytic activity">
    <reaction evidence="6">
        <text>L-serine + hexadecanoyl-CoA + H(+) = 3-oxosphinganine + CO2 + CoA</text>
        <dbReference type="Rhea" id="RHEA:14761"/>
        <dbReference type="ChEBI" id="CHEBI:15378"/>
        <dbReference type="ChEBI" id="CHEBI:16526"/>
        <dbReference type="ChEBI" id="CHEBI:33384"/>
        <dbReference type="ChEBI" id="CHEBI:57287"/>
        <dbReference type="ChEBI" id="CHEBI:57379"/>
        <dbReference type="ChEBI" id="CHEBI:58299"/>
        <dbReference type="EC" id="2.3.1.50"/>
    </reaction>
</comment>
<protein>
    <recommendedName>
        <fullName evidence="3">serine C-palmitoyltransferase</fullName>
        <ecNumber evidence="3">2.3.1.50</ecNumber>
    </recommendedName>
</protein>
<dbReference type="GeneID" id="36522007"/>
<dbReference type="AlphaFoldDB" id="A0A2I2FIL8"/>
<dbReference type="GO" id="GO:0046513">
    <property type="term" value="P:ceramide biosynthetic process"/>
    <property type="evidence" value="ECO:0007669"/>
    <property type="project" value="TreeGrafter"/>
</dbReference>
<dbReference type="Gene3D" id="3.90.1150.10">
    <property type="entry name" value="Aspartate Aminotransferase, domain 1"/>
    <property type="match status" value="1"/>
</dbReference>
<dbReference type="InterPro" id="IPR004839">
    <property type="entry name" value="Aminotransferase_I/II_large"/>
</dbReference>
<dbReference type="Proteomes" id="UP000234585">
    <property type="component" value="Unassembled WGS sequence"/>
</dbReference>
<evidence type="ECO:0000256" key="4">
    <source>
        <dbReference type="ARBA" id="ARBA00022679"/>
    </source>
</evidence>
<dbReference type="PROSITE" id="PS00599">
    <property type="entry name" value="AA_TRANSFER_CLASS_2"/>
    <property type="match status" value="1"/>
</dbReference>
<comment type="similarity">
    <text evidence="2 7">Belongs to the class-II pyridoxal-phosphate-dependent aminotransferase family.</text>
</comment>
<dbReference type="InterPro" id="IPR050087">
    <property type="entry name" value="AON_synthase_class-II"/>
</dbReference>
<dbReference type="Gene3D" id="3.40.640.10">
    <property type="entry name" value="Type I PLP-dependent aspartate aminotransferase-like (Major domain)"/>
    <property type="match status" value="1"/>
</dbReference>
<dbReference type="GO" id="GO:0004758">
    <property type="term" value="F:serine C-palmitoyltransferase activity"/>
    <property type="evidence" value="ECO:0007669"/>
    <property type="project" value="UniProtKB-EC"/>
</dbReference>
<name>A0A2I2FIL8_ASPCN</name>
<evidence type="ECO:0000256" key="1">
    <source>
        <dbReference type="ARBA" id="ARBA00001933"/>
    </source>
</evidence>
<evidence type="ECO:0000256" key="5">
    <source>
        <dbReference type="ARBA" id="ARBA00022898"/>
    </source>
</evidence>
<evidence type="ECO:0000256" key="3">
    <source>
        <dbReference type="ARBA" id="ARBA00013220"/>
    </source>
</evidence>
<keyword evidence="4 9" id="KW-0808">Transferase</keyword>
<feature type="domain" description="Aminotransferase class I/classII large" evidence="8">
    <location>
        <begin position="139"/>
        <end position="486"/>
    </location>
</feature>
<dbReference type="InterPro" id="IPR001917">
    <property type="entry name" value="Aminotrans_II_pyridoxalP_BS"/>
</dbReference>
<keyword evidence="5 7" id="KW-0663">Pyridoxal phosphate</keyword>
<dbReference type="GO" id="GO:0016020">
    <property type="term" value="C:membrane"/>
    <property type="evidence" value="ECO:0007669"/>
    <property type="project" value="GOC"/>
</dbReference>
<dbReference type="GO" id="GO:0017059">
    <property type="term" value="C:serine palmitoyltransferase complex"/>
    <property type="evidence" value="ECO:0007669"/>
    <property type="project" value="TreeGrafter"/>
</dbReference>
<dbReference type="Pfam" id="PF00155">
    <property type="entry name" value="Aminotran_1_2"/>
    <property type="match status" value="1"/>
</dbReference>
<dbReference type="SUPFAM" id="SSF53383">
    <property type="entry name" value="PLP-dependent transferases"/>
    <property type="match status" value="1"/>
</dbReference>
<evidence type="ECO:0000256" key="6">
    <source>
        <dbReference type="ARBA" id="ARBA00048528"/>
    </source>
</evidence>
<evidence type="ECO:0000313" key="10">
    <source>
        <dbReference type="Proteomes" id="UP000234585"/>
    </source>
</evidence>
<dbReference type="InterPro" id="IPR015421">
    <property type="entry name" value="PyrdxlP-dep_Trfase_major"/>
</dbReference>
<dbReference type="PANTHER" id="PTHR13693">
    <property type="entry name" value="CLASS II AMINOTRANSFERASE/8-AMINO-7-OXONONANOATE SYNTHASE"/>
    <property type="match status" value="1"/>
</dbReference>
<dbReference type="GO" id="GO:0030170">
    <property type="term" value="F:pyridoxal phosphate binding"/>
    <property type="evidence" value="ECO:0007669"/>
    <property type="project" value="InterPro"/>
</dbReference>
<keyword evidence="10" id="KW-1185">Reference proteome</keyword>
<dbReference type="CDD" id="cd06454">
    <property type="entry name" value="KBL_like"/>
    <property type="match status" value="1"/>
</dbReference>
<dbReference type="InterPro" id="IPR015424">
    <property type="entry name" value="PyrdxlP-dep_Trfase"/>
</dbReference>
<dbReference type="STRING" id="41067.A0A2I2FIL8"/>
<accession>A0A2I2FIL8</accession>
<gene>
    <name evidence="9" type="ORF">BDW47DRAFT_115870</name>
</gene>